<dbReference type="InterPro" id="IPR006133">
    <property type="entry name" value="DNA-dir_DNA_pol_B_exonuc"/>
</dbReference>
<dbReference type="Gene3D" id="1.10.287.690">
    <property type="entry name" value="Helix hairpin bin"/>
    <property type="match status" value="1"/>
</dbReference>
<keyword evidence="3" id="KW-0808">Transferase</keyword>
<dbReference type="SUPFAM" id="SSF56672">
    <property type="entry name" value="DNA/RNA polymerases"/>
    <property type="match status" value="1"/>
</dbReference>
<dbReference type="InterPro" id="IPR023211">
    <property type="entry name" value="DNA_pol_palm_dom_sf"/>
</dbReference>
<dbReference type="SMART" id="SM00486">
    <property type="entry name" value="POLBc"/>
    <property type="match status" value="1"/>
</dbReference>
<keyword evidence="4" id="KW-0548">Nucleotidyltransferase</keyword>
<sequence length="862" mass="99978">MEKPLSIIITDIDFFIEESTEERNEPIIRIKGRDKKGKVIVIHAKGFLPYFYVKDLPQTQSTIQNLLQVKPEFGEWIVRTEHVLKRTYYQLRPVYLYKILGNNPWKIRGFSKFLMDKGIKCYENDVPFVSRFLIDTGLRALNTVIVSEYEFLKEENEIKYYITHYSNISPSEEETEYFPLIVAFKIFIDLSDKGEGEKKTRTTYLEEGSRRIIGASVTWGRKGEIKGKKHFILENDSDEEEEKLILDFWDFIHSLSPDVLVSFKGNSIDLAYIIKRMNYFEIPLNVCSPYPNGKVKEPTTFYGYRISGYMVYDLVSRSRWMRLKTGQSRLTDLVAAYLDEKREVTSSDINNLWIDAKINKDSQANLKLEKTIDSDSTFVYKLFVVLGFDEWLEVMRIVGIQPSKGIYSTARHLGEFELMRVIHKNNTIIPSLPTRKEKERRRVNRPLAEGGFVMEPKGTLHRAVLIADFTSMYPSVIVTHNIGGESFKGLTYSYYERFYDKPETALRVMEKKLLSERKELKKEIKELELFIRSFPEKKAEIENKLRKMKIKSSALKVIANSLYGSHNYIGSRFYNTDISNAITHFSRVYIEKVAKLALDFSGGKVEIVYGDTDSAFLKLSDEQSVFTAYDKVKSGEQFSLDFVPEAKDLLYYINSKLPEDMSLEFVDLALRIVFAKETKKRYSYVSVVTGNLEIIGFEAIRSDFSSFAKQVQTLALEKLLREGSYEKAKRAVINFCKEFQKKKGKELLQLVTIYGPVRKHPSEYKSKTPAIAALLEYSRVKQISIEELQKEYQRFPYVIVKGPDDKNIYKRARHPSLIKSVNEIDKNYYIEQALRSIQRLGVDIKPSEIALDAVSILDFSLD</sequence>
<gene>
    <name evidence="10" type="ORF">K9W45_00055</name>
</gene>
<comment type="catalytic activity">
    <reaction evidence="7">
        <text>DNA(n) + a 2'-deoxyribonucleoside 5'-triphosphate = DNA(n+1) + diphosphate</text>
        <dbReference type="Rhea" id="RHEA:22508"/>
        <dbReference type="Rhea" id="RHEA-COMP:17339"/>
        <dbReference type="Rhea" id="RHEA-COMP:17340"/>
        <dbReference type="ChEBI" id="CHEBI:33019"/>
        <dbReference type="ChEBI" id="CHEBI:61560"/>
        <dbReference type="ChEBI" id="CHEBI:173112"/>
        <dbReference type="EC" id="2.7.7.7"/>
    </reaction>
</comment>
<dbReference type="InterPro" id="IPR050240">
    <property type="entry name" value="DNA_pol_type-B"/>
</dbReference>
<dbReference type="GO" id="GO:0006261">
    <property type="term" value="P:DNA-templated DNA replication"/>
    <property type="evidence" value="ECO:0007669"/>
    <property type="project" value="TreeGrafter"/>
</dbReference>
<keyword evidence="5 10" id="KW-0239">DNA-directed DNA polymerase</keyword>
<keyword evidence="6" id="KW-0238">DNA-binding</keyword>
<evidence type="ECO:0000256" key="7">
    <source>
        <dbReference type="ARBA" id="ARBA00049244"/>
    </source>
</evidence>
<proteinExistence type="inferred from homology"/>
<dbReference type="InterPro" id="IPR036397">
    <property type="entry name" value="RNaseH_sf"/>
</dbReference>
<dbReference type="EC" id="2.7.7.7" evidence="2"/>
<evidence type="ECO:0000256" key="2">
    <source>
        <dbReference type="ARBA" id="ARBA00012417"/>
    </source>
</evidence>
<dbReference type="InterPro" id="IPR043502">
    <property type="entry name" value="DNA/RNA_pol_sf"/>
</dbReference>
<reference evidence="10" key="1">
    <citation type="journal article" date="2022" name="Nat. Microbiol.">
        <title>Unique mobile elements and scalable gene flow at the prokaryote-eukaryote boundary revealed by circularized Asgard archaea genomes.</title>
        <authorList>
            <person name="Wu F."/>
            <person name="Speth D.R."/>
            <person name="Philosof A."/>
            <person name="Cremiere A."/>
            <person name="Narayanan A."/>
            <person name="Barco R.A."/>
            <person name="Connon S.A."/>
            <person name="Amend J.P."/>
            <person name="Antoshechkin I.A."/>
            <person name="Orphan V.J."/>
        </authorList>
    </citation>
    <scope>NUCLEOTIDE SEQUENCE</scope>
    <source>
        <strain evidence="10">PM71</strain>
    </source>
</reference>
<evidence type="ECO:0000256" key="5">
    <source>
        <dbReference type="ARBA" id="ARBA00022932"/>
    </source>
</evidence>
<name>A0A9Y1BLD7_9ARCH</name>
<dbReference type="GO" id="GO:0000166">
    <property type="term" value="F:nucleotide binding"/>
    <property type="evidence" value="ECO:0007669"/>
    <property type="project" value="InterPro"/>
</dbReference>
<dbReference type="InterPro" id="IPR006134">
    <property type="entry name" value="DNA-dir_DNA_pol_B_multi_dom"/>
</dbReference>
<evidence type="ECO:0000259" key="9">
    <source>
        <dbReference type="Pfam" id="PF03104"/>
    </source>
</evidence>
<evidence type="ECO:0000313" key="10">
    <source>
        <dbReference type="EMBL" id="UJG40865.1"/>
    </source>
</evidence>
<dbReference type="Gene3D" id="3.30.342.10">
    <property type="entry name" value="DNA Polymerase, chain B, domain 1"/>
    <property type="match status" value="1"/>
</dbReference>
<feature type="domain" description="DNA-directed DNA polymerase family B multifunctional" evidence="8">
    <location>
        <begin position="410"/>
        <end position="840"/>
    </location>
</feature>
<organism evidence="10">
    <name type="scientific">Candidatus Heimdallarchaeum aukensis</name>
    <dbReference type="NCBI Taxonomy" id="2876573"/>
    <lineage>
        <taxon>Archaea</taxon>
        <taxon>Promethearchaeati</taxon>
        <taxon>Candidatus Heimdallarchaeota</taxon>
        <taxon>Candidatus Heimdallarchaeia (ex Rinke et al. 2021) (nom. nud.)</taxon>
        <taxon>Candidatus Heimdallarchaeales</taxon>
        <taxon>Candidatus Heimdallarchaeaceae</taxon>
        <taxon>Candidatus Heimdallarchaeum</taxon>
    </lineage>
</organism>
<evidence type="ECO:0000259" key="8">
    <source>
        <dbReference type="Pfam" id="PF00136"/>
    </source>
</evidence>
<dbReference type="EMBL" id="CP084166">
    <property type="protein sequence ID" value="UJG40865.1"/>
    <property type="molecule type" value="Genomic_DNA"/>
</dbReference>
<dbReference type="Pfam" id="PF00136">
    <property type="entry name" value="DNA_pol_B"/>
    <property type="match status" value="1"/>
</dbReference>
<protein>
    <recommendedName>
        <fullName evidence="2">DNA-directed DNA polymerase</fullName>
        <ecNumber evidence="2">2.7.7.7</ecNumber>
    </recommendedName>
</protein>
<dbReference type="InterPro" id="IPR012337">
    <property type="entry name" value="RNaseH-like_sf"/>
</dbReference>
<evidence type="ECO:0000256" key="4">
    <source>
        <dbReference type="ARBA" id="ARBA00022695"/>
    </source>
</evidence>
<dbReference type="GO" id="GO:0003887">
    <property type="term" value="F:DNA-directed DNA polymerase activity"/>
    <property type="evidence" value="ECO:0007669"/>
    <property type="project" value="UniProtKB-KW"/>
</dbReference>
<dbReference type="PRINTS" id="PR00106">
    <property type="entry name" value="DNAPOLB"/>
</dbReference>
<evidence type="ECO:0000256" key="1">
    <source>
        <dbReference type="ARBA" id="ARBA00005755"/>
    </source>
</evidence>
<dbReference type="Proteomes" id="UP001201020">
    <property type="component" value="Chromosome"/>
</dbReference>
<dbReference type="InterPro" id="IPR006172">
    <property type="entry name" value="DNA-dir_DNA_pol_B"/>
</dbReference>
<dbReference type="InterPro" id="IPR042087">
    <property type="entry name" value="DNA_pol_B_thumb"/>
</dbReference>
<accession>A0A9Y1BLD7</accession>
<comment type="similarity">
    <text evidence="1">Belongs to the DNA polymerase type-B family.</text>
</comment>
<dbReference type="Pfam" id="PF03104">
    <property type="entry name" value="DNA_pol_B_exo1"/>
    <property type="match status" value="1"/>
</dbReference>
<dbReference type="GO" id="GO:0003677">
    <property type="term" value="F:DNA binding"/>
    <property type="evidence" value="ECO:0007669"/>
    <property type="project" value="UniProtKB-KW"/>
</dbReference>
<dbReference type="AlphaFoldDB" id="A0A9Y1BLD7"/>
<feature type="domain" description="DNA-directed DNA polymerase family B exonuclease" evidence="9">
    <location>
        <begin position="120"/>
        <end position="314"/>
    </location>
</feature>
<dbReference type="SUPFAM" id="SSF53098">
    <property type="entry name" value="Ribonuclease H-like"/>
    <property type="match status" value="1"/>
</dbReference>
<dbReference type="Gene3D" id="3.90.1600.10">
    <property type="entry name" value="Palm domain of DNA polymerase"/>
    <property type="match status" value="1"/>
</dbReference>
<dbReference type="PANTHER" id="PTHR10322">
    <property type="entry name" value="DNA POLYMERASE CATALYTIC SUBUNIT"/>
    <property type="match status" value="1"/>
</dbReference>
<dbReference type="Gene3D" id="1.10.132.60">
    <property type="entry name" value="DNA polymerase family B, C-terminal domain"/>
    <property type="match status" value="1"/>
</dbReference>
<evidence type="ECO:0000256" key="6">
    <source>
        <dbReference type="ARBA" id="ARBA00023125"/>
    </source>
</evidence>
<evidence type="ECO:0000256" key="3">
    <source>
        <dbReference type="ARBA" id="ARBA00022679"/>
    </source>
</evidence>
<dbReference type="Gene3D" id="3.30.420.10">
    <property type="entry name" value="Ribonuclease H-like superfamily/Ribonuclease H"/>
    <property type="match status" value="1"/>
</dbReference>
<dbReference type="PANTHER" id="PTHR10322:SF23">
    <property type="entry name" value="DNA POLYMERASE DELTA CATALYTIC SUBUNIT"/>
    <property type="match status" value="1"/>
</dbReference>